<keyword evidence="2" id="KW-0812">Transmembrane</keyword>
<dbReference type="Pfam" id="PF00635">
    <property type="entry name" value="Motile_Sperm"/>
    <property type="match status" value="1"/>
</dbReference>
<keyword evidence="5" id="KW-1185">Reference proteome</keyword>
<dbReference type="AlphaFoldDB" id="A0AA39HVC3"/>
<comment type="function">
    <text evidence="1">Central component in molecular interactions underlying sperm crawling. Forms an extensive filament system that extends from sperm villipoda, along the leading edge of the pseudopod.</text>
</comment>
<dbReference type="PROSITE" id="PS50202">
    <property type="entry name" value="MSP"/>
    <property type="match status" value="1"/>
</dbReference>
<evidence type="ECO:0000256" key="2">
    <source>
        <dbReference type="SAM" id="Phobius"/>
    </source>
</evidence>
<dbReference type="Gene3D" id="2.60.40.10">
    <property type="entry name" value="Immunoglobulins"/>
    <property type="match status" value="1"/>
</dbReference>
<sequence>MSVKTVVIVSSLLNMIIGVGQVAITCSIFDFVVMNRQFYSMPNRTILIESKWTYFSNLFASLNMLVCMWSLHRVYDNVSKGYEQIGKWARMKHTLLSLLHLLFLIAFTAAALYLCINFSLMAQTVGMFTENSEPIQFQDAANWYYKRLYALAIAFVGDTSGEIRSVLKLTNNSDSRQAFKVKCTRNDLFKIRPSTGMLDYGETADIIITFTCPSNHVPESDRHHFGVYHIPAPEGSTPTGAWAEHYGPPQGEIRLKVFFQESKEK</sequence>
<feature type="domain" description="MSP" evidence="3">
    <location>
        <begin position="129"/>
        <end position="260"/>
    </location>
</feature>
<keyword evidence="1" id="KW-0963">Cytoplasm</keyword>
<dbReference type="InterPro" id="IPR008962">
    <property type="entry name" value="PapD-like_sf"/>
</dbReference>
<dbReference type="InterPro" id="IPR013783">
    <property type="entry name" value="Ig-like_fold"/>
</dbReference>
<keyword evidence="1" id="KW-0206">Cytoskeleton</keyword>
<name>A0AA39HVC3_9BILA</name>
<proteinExistence type="predicted"/>
<dbReference type="PANTHER" id="PTHR21513:SF27">
    <property type="entry name" value="MAJOR SPERM PROTEIN"/>
    <property type="match status" value="1"/>
</dbReference>
<dbReference type="SUPFAM" id="SSF49354">
    <property type="entry name" value="PapD-like"/>
    <property type="match status" value="1"/>
</dbReference>
<feature type="transmembrane region" description="Helical" evidence="2">
    <location>
        <begin position="95"/>
        <end position="116"/>
    </location>
</feature>
<dbReference type="EMBL" id="JAUCMV010000003">
    <property type="protein sequence ID" value="KAK0412046.1"/>
    <property type="molecule type" value="Genomic_DNA"/>
</dbReference>
<dbReference type="Proteomes" id="UP001175271">
    <property type="component" value="Unassembled WGS sequence"/>
</dbReference>
<gene>
    <name evidence="4" type="ORF">QR680_006004</name>
</gene>
<dbReference type="InterPro" id="IPR000535">
    <property type="entry name" value="MSP_dom"/>
</dbReference>
<reference evidence="4" key="1">
    <citation type="submission" date="2023-06" db="EMBL/GenBank/DDBJ databases">
        <title>Genomic analysis of the entomopathogenic nematode Steinernema hermaphroditum.</title>
        <authorList>
            <person name="Schwarz E.M."/>
            <person name="Heppert J.K."/>
            <person name="Baniya A."/>
            <person name="Schwartz H.T."/>
            <person name="Tan C.-H."/>
            <person name="Antoshechkin I."/>
            <person name="Sternberg P.W."/>
            <person name="Goodrich-Blair H."/>
            <person name="Dillman A.R."/>
        </authorList>
    </citation>
    <scope>NUCLEOTIDE SEQUENCE</scope>
    <source>
        <strain evidence="4">PS9179</strain>
        <tissue evidence="4">Whole animal</tissue>
    </source>
</reference>
<dbReference type="PANTHER" id="PTHR21513">
    <property type="entry name" value="MAJOR SPERM PROTEIN"/>
    <property type="match status" value="1"/>
</dbReference>
<evidence type="ECO:0000313" key="5">
    <source>
        <dbReference type="Proteomes" id="UP001175271"/>
    </source>
</evidence>
<feature type="transmembrane region" description="Helical" evidence="2">
    <location>
        <begin position="12"/>
        <end position="33"/>
    </location>
</feature>
<evidence type="ECO:0000313" key="4">
    <source>
        <dbReference type="EMBL" id="KAK0412046.1"/>
    </source>
</evidence>
<accession>A0AA39HVC3</accession>
<comment type="caution">
    <text evidence="4">The sequence shown here is derived from an EMBL/GenBank/DDBJ whole genome shotgun (WGS) entry which is preliminary data.</text>
</comment>
<protein>
    <recommendedName>
        <fullName evidence="1">Major sperm protein</fullName>
    </recommendedName>
</protein>
<organism evidence="4 5">
    <name type="scientific">Steinernema hermaphroditum</name>
    <dbReference type="NCBI Taxonomy" id="289476"/>
    <lineage>
        <taxon>Eukaryota</taxon>
        <taxon>Metazoa</taxon>
        <taxon>Ecdysozoa</taxon>
        <taxon>Nematoda</taxon>
        <taxon>Chromadorea</taxon>
        <taxon>Rhabditida</taxon>
        <taxon>Tylenchina</taxon>
        <taxon>Panagrolaimomorpha</taxon>
        <taxon>Strongyloidoidea</taxon>
        <taxon>Steinernematidae</taxon>
        <taxon>Steinernema</taxon>
    </lineage>
</organism>
<evidence type="ECO:0000256" key="1">
    <source>
        <dbReference type="RuleBase" id="RU003425"/>
    </source>
</evidence>
<feature type="transmembrane region" description="Helical" evidence="2">
    <location>
        <begin position="54"/>
        <end position="75"/>
    </location>
</feature>
<keyword evidence="2" id="KW-0472">Membrane</keyword>
<evidence type="ECO:0000259" key="3">
    <source>
        <dbReference type="PROSITE" id="PS50202"/>
    </source>
</evidence>
<keyword evidence="2" id="KW-1133">Transmembrane helix</keyword>